<comment type="caution">
    <text evidence="5">The sequence shown here is derived from an EMBL/GenBank/DDBJ whole genome shotgun (WGS) entry which is preliminary data.</text>
</comment>
<accession>A0A3N5XX03</accession>
<evidence type="ECO:0000313" key="5">
    <source>
        <dbReference type="EMBL" id="RPJ65477.1"/>
    </source>
</evidence>
<dbReference type="PANTHER" id="PTHR38445">
    <property type="entry name" value="HTH-TYPE TRANSCRIPTIONAL REPRESSOR YTRA"/>
    <property type="match status" value="1"/>
</dbReference>
<dbReference type="InterPro" id="IPR036390">
    <property type="entry name" value="WH_DNA-bd_sf"/>
</dbReference>
<dbReference type="OrthoDB" id="9804020at2"/>
<dbReference type="InterPro" id="IPR000524">
    <property type="entry name" value="Tscrpt_reg_HTH_GntR"/>
</dbReference>
<dbReference type="AlphaFoldDB" id="A0A3N5XX03"/>
<dbReference type="SMART" id="SM00345">
    <property type="entry name" value="HTH_GNTR"/>
    <property type="match status" value="1"/>
</dbReference>
<gene>
    <name evidence="5" type="ORF">DRW07_16145</name>
</gene>
<dbReference type="PANTHER" id="PTHR38445:SF9">
    <property type="entry name" value="HTH-TYPE TRANSCRIPTIONAL REPRESSOR YTRA"/>
    <property type="match status" value="1"/>
</dbReference>
<dbReference type="SUPFAM" id="SSF46785">
    <property type="entry name" value="Winged helix' DNA-binding domain"/>
    <property type="match status" value="1"/>
</dbReference>
<protein>
    <submittedName>
        <fullName evidence="5">GntR family transcriptional regulator</fullName>
    </submittedName>
</protein>
<dbReference type="InterPro" id="IPR036388">
    <property type="entry name" value="WH-like_DNA-bd_sf"/>
</dbReference>
<evidence type="ECO:0000313" key="6">
    <source>
        <dbReference type="Proteomes" id="UP000275281"/>
    </source>
</evidence>
<dbReference type="GO" id="GO:0003677">
    <property type="term" value="F:DNA binding"/>
    <property type="evidence" value="ECO:0007669"/>
    <property type="project" value="UniProtKB-KW"/>
</dbReference>
<dbReference type="CDD" id="cd07377">
    <property type="entry name" value="WHTH_GntR"/>
    <property type="match status" value="1"/>
</dbReference>
<dbReference type="Pfam" id="PF00392">
    <property type="entry name" value="GntR"/>
    <property type="match status" value="1"/>
</dbReference>
<name>A0A3N5XX03_9ALTE</name>
<dbReference type="Gene3D" id="1.10.10.10">
    <property type="entry name" value="Winged helix-like DNA-binding domain superfamily/Winged helix DNA-binding domain"/>
    <property type="match status" value="1"/>
</dbReference>
<dbReference type="EMBL" id="RPOK01000005">
    <property type="protein sequence ID" value="RPJ65477.1"/>
    <property type="molecule type" value="Genomic_DNA"/>
</dbReference>
<dbReference type="GO" id="GO:0003700">
    <property type="term" value="F:DNA-binding transcription factor activity"/>
    <property type="evidence" value="ECO:0007669"/>
    <property type="project" value="InterPro"/>
</dbReference>
<evidence type="ECO:0000259" key="4">
    <source>
        <dbReference type="PROSITE" id="PS50949"/>
    </source>
</evidence>
<dbReference type="PROSITE" id="PS50949">
    <property type="entry name" value="HTH_GNTR"/>
    <property type="match status" value="1"/>
</dbReference>
<evidence type="ECO:0000256" key="2">
    <source>
        <dbReference type="ARBA" id="ARBA00023125"/>
    </source>
</evidence>
<sequence>MNIEIDVESDTPIFTQLVDQIKQSVASKSLKPGMPLPSIRQLANQLGINPNTVSKAYKLLERDSVIIGKGYRGTFIHDQALEHCETDLNATALTVIAASITQLRELGLTDSEIRNAFTTAMK</sequence>
<keyword evidence="2" id="KW-0238">DNA-binding</keyword>
<evidence type="ECO:0000256" key="1">
    <source>
        <dbReference type="ARBA" id="ARBA00023015"/>
    </source>
</evidence>
<proteinExistence type="predicted"/>
<keyword evidence="1" id="KW-0805">Transcription regulation</keyword>
<evidence type="ECO:0000256" key="3">
    <source>
        <dbReference type="ARBA" id="ARBA00023163"/>
    </source>
</evidence>
<dbReference type="Proteomes" id="UP000275281">
    <property type="component" value="Unassembled WGS sequence"/>
</dbReference>
<keyword evidence="6" id="KW-1185">Reference proteome</keyword>
<keyword evidence="3" id="KW-0804">Transcription</keyword>
<feature type="domain" description="HTH gntR-type" evidence="4">
    <location>
        <begin position="11"/>
        <end position="79"/>
    </location>
</feature>
<organism evidence="5 6">
    <name type="scientific">Alteromonas sediminis</name>
    <dbReference type="NCBI Taxonomy" id="2259342"/>
    <lineage>
        <taxon>Bacteria</taxon>
        <taxon>Pseudomonadati</taxon>
        <taxon>Pseudomonadota</taxon>
        <taxon>Gammaproteobacteria</taxon>
        <taxon>Alteromonadales</taxon>
        <taxon>Alteromonadaceae</taxon>
        <taxon>Alteromonas/Salinimonas group</taxon>
        <taxon>Alteromonas</taxon>
    </lineage>
</organism>
<reference evidence="5 6" key="1">
    <citation type="submission" date="2018-11" db="EMBL/GenBank/DDBJ databases">
        <authorList>
            <person name="Ye M.-Q."/>
            <person name="Du Z.-J."/>
        </authorList>
    </citation>
    <scope>NUCLEOTIDE SEQUENCE [LARGE SCALE GENOMIC DNA]</scope>
    <source>
        <strain evidence="5 6">U0105</strain>
    </source>
</reference>